<feature type="compositionally biased region" description="Basic and acidic residues" evidence="1">
    <location>
        <begin position="1"/>
        <end position="18"/>
    </location>
</feature>
<gene>
    <name evidence="2" type="ORF">N7532_000158</name>
</gene>
<organism evidence="2 3">
    <name type="scientific">Penicillium argentinense</name>
    <dbReference type="NCBI Taxonomy" id="1131581"/>
    <lineage>
        <taxon>Eukaryota</taxon>
        <taxon>Fungi</taxon>
        <taxon>Dikarya</taxon>
        <taxon>Ascomycota</taxon>
        <taxon>Pezizomycotina</taxon>
        <taxon>Eurotiomycetes</taxon>
        <taxon>Eurotiomycetidae</taxon>
        <taxon>Eurotiales</taxon>
        <taxon>Aspergillaceae</taxon>
        <taxon>Penicillium</taxon>
    </lineage>
</organism>
<dbReference type="AlphaFoldDB" id="A0A9W9G536"/>
<name>A0A9W9G536_9EURO</name>
<keyword evidence="3" id="KW-1185">Reference proteome</keyword>
<dbReference type="RefSeq" id="XP_056479886.1">
    <property type="nucleotide sequence ID" value="XM_056612662.1"/>
</dbReference>
<dbReference type="GeneID" id="81351641"/>
<proteinExistence type="predicted"/>
<dbReference type="EMBL" id="JAPQKI010000001">
    <property type="protein sequence ID" value="KAJ5112113.1"/>
    <property type="molecule type" value="Genomic_DNA"/>
</dbReference>
<evidence type="ECO:0000256" key="1">
    <source>
        <dbReference type="SAM" id="MobiDB-lite"/>
    </source>
</evidence>
<feature type="compositionally biased region" description="Basic and acidic residues" evidence="1">
    <location>
        <begin position="26"/>
        <end position="78"/>
    </location>
</feature>
<evidence type="ECO:0000313" key="3">
    <source>
        <dbReference type="Proteomes" id="UP001149074"/>
    </source>
</evidence>
<accession>A0A9W9G536</accession>
<protein>
    <submittedName>
        <fullName evidence="2">Uncharacterized protein</fullName>
    </submittedName>
</protein>
<dbReference type="Proteomes" id="UP001149074">
    <property type="component" value="Unassembled WGS sequence"/>
</dbReference>
<reference evidence="2" key="1">
    <citation type="submission" date="2022-11" db="EMBL/GenBank/DDBJ databases">
        <authorList>
            <person name="Petersen C."/>
        </authorList>
    </citation>
    <scope>NUCLEOTIDE SEQUENCE</scope>
    <source>
        <strain evidence="2">IBT 30761</strain>
    </source>
</reference>
<sequence>MSGAEKWEKVEEMWRWESGDDVGGVGERKRQRELRARPGEDRRQRRRDAHVPKDHDLPEIEIPQWRDEARATKPEQRSRWGKVQELAAQKSKSHAPNGD</sequence>
<feature type="region of interest" description="Disordered" evidence="1">
    <location>
        <begin position="1"/>
        <end position="99"/>
    </location>
</feature>
<reference evidence="2" key="2">
    <citation type="journal article" date="2023" name="IMA Fungus">
        <title>Comparative genomic study of the Penicillium genus elucidates a diverse pangenome and 15 lateral gene transfer events.</title>
        <authorList>
            <person name="Petersen C."/>
            <person name="Sorensen T."/>
            <person name="Nielsen M.R."/>
            <person name="Sondergaard T.E."/>
            <person name="Sorensen J.L."/>
            <person name="Fitzpatrick D.A."/>
            <person name="Frisvad J.C."/>
            <person name="Nielsen K.L."/>
        </authorList>
    </citation>
    <scope>NUCLEOTIDE SEQUENCE</scope>
    <source>
        <strain evidence="2">IBT 30761</strain>
    </source>
</reference>
<comment type="caution">
    <text evidence="2">The sequence shown here is derived from an EMBL/GenBank/DDBJ whole genome shotgun (WGS) entry which is preliminary data.</text>
</comment>
<evidence type="ECO:0000313" key="2">
    <source>
        <dbReference type="EMBL" id="KAJ5112113.1"/>
    </source>
</evidence>